<dbReference type="SMART" id="SM00198">
    <property type="entry name" value="SCP"/>
    <property type="match status" value="1"/>
</dbReference>
<dbReference type="Proteomes" id="UP000694865">
    <property type="component" value="Unplaced"/>
</dbReference>
<gene>
    <name evidence="6" type="primary">LOC100368719</name>
</gene>
<accession>A0ABM0M455</accession>
<feature type="signal peptide" evidence="3">
    <location>
        <begin position="1"/>
        <end position="19"/>
    </location>
</feature>
<dbReference type="RefSeq" id="XP_006814796.1">
    <property type="nucleotide sequence ID" value="XM_006814733.1"/>
</dbReference>
<protein>
    <submittedName>
        <fullName evidence="6">Cell wall protein PRY3-like</fullName>
    </submittedName>
</protein>
<reference evidence="6" key="1">
    <citation type="submission" date="2025-08" db="UniProtKB">
        <authorList>
            <consortium name="RefSeq"/>
        </authorList>
    </citation>
    <scope>IDENTIFICATION</scope>
    <source>
        <tissue evidence="6">Testes</tissue>
    </source>
</reference>
<evidence type="ECO:0000313" key="6">
    <source>
        <dbReference type="RefSeq" id="XP_006814796.1"/>
    </source>
</evidence>
<dbReference type="SUPFAM" id="SSF57424">
    <property type="entry name" value="LDL receptor-like module"/>
    <property type="match status" value="1"/>
</dbReference>
<dbReference type="PRINTS" id="PR00837">
    <property type="entry name" value="V5TPXLIKE"/>
</dbReference>
<feature type="chain" id="PRO_5045821650" evidence="3">
    <location>
        <begin position="20"/>
        <end position="251"/>
    </location>
</feature>
<feature type="disulfide bond" evidence="2">
    <location>
        <begin position="57"/>
        <end position="72"/>
    </location>
</feature>
<dbReference type="InterPro" id="IPR014044">
    <property type="entry name" value="CAP_dom"/>
</dbReference>
<dbReference type="PROSITE" id="PS50068">
    <property type="entry name" value="LDLRA_2"/>
    <property type="match status" value="1"/>
</dbReference>
<dbReference type="GeneID" id="100368719"/>
<evidence type="ECO:0000256" key="2">
    <source>
        <dbReference type="PROSITE-ProRule" id="PRU00124"/>
    </source>
</evidence>
<dbReference type="PANTHER" id="PTHR10334">
    <property type="entry name" value="CYSTEINE-RICH SECRETORY PROTEIN-RELATED"/>
    <property type="match status" value="1"/>
</dbReference>
<sequence length="251" mass="27178">MSIGLILVCVVVIASTANAMLPQYDGMCKQQYGDDKPLACIGSSPNKLMCISEDQRCNGLFDCGDDTDDNDCDYGTNTAGQSTSWGTAGGKCPVPSQKKIGKNGGIDELKPQFIEAHNYFRCLHGTPDLVWDDDLEELALDAATKSALTGTLTHTYLGENLALTTIDVSKSTGFGIVKAWYDERKVYTFGEKTPEDIDPVGHLTQVLWKSSERVGCNIALDSNGNWQYACEYDPPGNVATLFAENVPDPIS</sequence>
<dbReference type="InterPro" id="IPR035940">
    <property type="entry name" value="CAP_sf"/>
</dbReference>
<dbReference type="Gene3D" id="3.40.33.10">
    <property type="entry name" value="CAP"/>
    <property type="match status" value="1"/>
</dbReference>
<dbReference type="SUPFAM" id="SSF55797">
    <property type="entry name" value="PR-1-like"/>
    <property type="match status" value="1"/>
</dbReference>
<dbReference type="Pfam" id="PF00188">
    <property type="entry name" value="CAP"/>
    <property type="match status" value="1"/>
</dbReference>
<dbReference type="InterPro" id="IPR036055">
    <property type="entry name" value="LDL_receptor-like_sf"/>
</dbReference>
<dbReference type="InterPro" id="IPR002172">
    <property type="entry name" value="LDrepeatLR_classA_rpt"/>
</dbReference>
<keyword evidence="3" id="KW-0732">Signal</keyword>
<dbReference type="InterPro" id="IPR001283">
    <property type="entry name" value="CRISP-related"/>
</dbReference>
<evidence type="ECO:0000256" key="1">
    <source>
        <dbReference type="ARBA" id="ARBA00023157"/>
    </source>
</evidence>
<evidence type="ECO:0000259" key="4">
    <source>
        <dbReference type="SMART" id="SM00198"/>
    </source>
</evidence>
<name>A0ABM0M455_SACKO</name>
<evidence type="ECO:0000256" key="3">
    <source>
        <dbReference type="SAM" id="SignalP"/>
    </source>
</evidence>
<keyword evidence="5" id="KW-1185">Reference proteome</keyword>
<organism evidence="5 6">
    <name type="scientific">Saccoglossus kowalevskii</name>
    <name type="common">Acorn worm</name>
    <dbReference type="NCBI Taxonomy" id="10224"/>
    <lineage>
        <taxon>Eukaryota</taxon>
        <taxon>Metazoa</taxon>
        <taxon>Hemichordata</taxon>
        <taxon>Enteropneusta</taxon>
        <taxon>Harrimaniidae</taxon>
        <taxon>Saccoglossus</taxon>
    </lineage>
</organism>
<feature type="domain" description="SCP" evidence="4">
    <location>
        <begin position="108"/>
        <end position="240"/>
    </location>
</feature>
<proteinExistence type="predicted"/>
<evidence type="ECO:0000313" key="5">
    <source>
        <dbReference type="Proteomes" id="UP000694865"/>
    </source>
</evidence>
<comment type="caution">
    <text evidence="2">Lacks conserved residue(s) required for the propagation of feature annotation.</text>
</comment>
<keyword evidence="1 2" id="KW-1015">Disulfide bond</keyword>